<proteinExistence type="predicted"/>
<evidence type="ECO:0000313" key="2">
    <source>
        <dbReference type="EMBL" id="KAA5378628.1"/>
    </source>
</evidence>
<gene>
    <name evidence="2" type="ORF">F2Y61_23145</name>
</gene>
<dbReference type="Proteomes" id="UP000347681">
    <property type="component" value="Unassembled WGS sequence"/>
</dbReference>
<dbReference type="AlphaFoldDB" id="A0A5M5ZN60"/>
<accession>A0A5M5ZN60</accession>
<dbReference type="RefSeq" id="WP_149941383.1">
    <property type="nucleotide sequence ID" value="NZ_VVZB01000050.1"/>
</dbReference>
<reference evidence="2 3" key="1">
    <citation type="journal article" date="2019" name="Nat. Med.">
        <title>A library of human gut bacterial isolates paired with longitudinal multiomics data enables mechanistic microbiome research.</title>
        <authorList>
            <person name="Poyet M."/>
            <person name="Groussin M."/>
            <person name="Gibbons S.M."/>
            <person name="Avila-Pacheco J."/>
            <person name="Jiang X."/>
            <person name="Kearney S.M."/>
            <person name="Perrotta A.R."/>
            <person name="Berdy B."/>
            <person name="Zhao S."/>
            <person name="Lieberman T.D."/>
            <person name="Swanson P.K."/>
            <person name="Smith M."/>
            <person name="Roesemann S."/>
            <person name="Alexander J.E."/>
            <person name="Rich S.A."/>
            <person name="Livny J."/>
            <person name="Vlamakis H."/>
            <person name="Clish C."/>
            <person name="Bullock K."/>
            <person name="Deik A."/>
            <person name="Scott J."/>
            <person name="Pierce K.A."/>
            <person name="Xavier R.J."/>
            <person name="Alm E.J."/>
        </authorList>
    </citation>
    <scope>NUCLEOTIDE SEQUENCE [LARGE SCALE GENOMIC DNA]</scope>
    <source>
        <strain evidence="2 3">BIOML-A5</strain>
    </source>
</reference>
<organism evidence="2 3">
    <name type="scientific">Phocaeicola dorei</name>
    <dbReference type="NCBI Taxonomy" id="357276"/>
    <lineage>
        <taxon>Bacteria</taxon>
        <taxon>Pseudomonadati</taxon>
        <taxon>Bacteroidota</taxon>
        <taxon>Bacteroidia</taxon>
        <taxon>Bacteroidales</taxon>
        <taxon>Bacteroidaceae</taxon>
        <taxon>Phocaeicola</taxon>
    </lineage>
</organism>
<feature type="coiled-coil region" evidence="1">
    <location>
        <begin position="142"/>
        <end position="169"/>
    </location>
</feature>
<name>A0A5M5ZN60_9BACT</name>
<dbReference type="EMBL" id="VVZB01000050">
    <property type="protein sequence ID" value="KAA5378628.1"/>
    <property type="molecule type" value="Genomic_DNA"/>
</dbReference>
<evidence type="ECO:0000313" key="3">
    <source>
        <dbReference type="Proteomes" id="UP000347681"/>
    </source>
</evidence>
<keyword evidence="1" id="KW-0175">Coiled coil</keyword>
<evidence type="ECO:0000256" key="1">
    <source>
        <dbReference type="SAM" id="Coils"/>
    </source>
</evidence>
<comment type="caution">
    <text evidence="2">The sequence shown here is derived from an EMBL/GenBank/DDBJ whole genome shotgun (WGS) entry which is preliminary data.</text>
</comment>
<protein>
    <submittedName>
        <fullName evidence="2">Uncharacterized protein</fullName>
    </submittedName>
</protein>
<sequence length="309" mass="36376">MTERELKIKFDHIQGIFNRCINHASQVMIDGIASKSLYFDEEQADKLEQQEYVRTADELVQLYIRYSVLNDIQYFYSVSDFFWESGFYESLKSDEKRKYMSFNPLSFDYSRYEQDNTVYDEELPYFSVVVKAVVLERYSEYLRKKKESKVQAEMQLQQEQEELQPIQDKCQEPKIIPHVAETENPFKSVLNDRQIALLVDCINEVGIFNALMTFEDLKAILSCKPKVIFRSNNNRLVAFLFSELSNRGLITPNWQSVIARNKLFVTKNIKKDKYLNQGDLATAANYVKGVEHEKDYVTISNYIKQLKKL</sequence>